<feature type="region of interest" description="Disordered" evidence="1">
    <location>
        <begin position="1"/>
        <end position="31"/>
    </location>
</feature>
<dbReference type="EMBL" id="JELW01000048">
    <property type="protein sequence ID" value="EXU96584.1"/>
    <property type="molecule type" value="Genomic_DNA"/>
</dbReference>
<reference evidence="2 3" key="1">
    <citation type="submission" date="2014-02" db="EMBL/GenBank/DDBJ databases">
        <title>The genome sequence of the entomopathogenic fungus Metarhizium robertsii ARSEF 2575.</title>
        <authorList>
            <person name="Giuliano Garisto Donzelli B."/>
            <person name="Roe B.A."/>
            <person name="Macmil S.L."/>
            <person name="Krasnoff S.B."/>
            <person name="Gibson D.M."/>
        </authorList>
    </citation>
    <scope>NUCLEOTIDE SEQUENCE [LARGE SCALE GENOMIC DNA]</scope>
    <source>
        <strain evidence="2 3">ARSEF 2575</strain>
    </source>
</reference>
<organism evidence="2 3">
    <name type="scientific">Metarhizium robertsii</name>
    <dbReference type="NCBI Taxonomy" id="568076"/>
    <lineage>
        <taxon>Eukaryota</taxon>
        <taxon>Fungi</taxon>
        <taxon>Dikarya</taxon>
        <taxon>Ascomycota</taxon>
        <taxon>Pezizomycotina</taxon>
        <taxon>Sordariomycetes</taxon>
        <taxon>Hypocreomycetidae</taxon>
        <taxon>Hypocreales</taxon>
        <taxon>Clavicipitaceae</taxon>
        <taxon>Metarhizium</taxon>
    </lineage>
</organism>
<dbReference type="AlphaFoldDB" id="A0A0A1UNZ1"/>
<proteinExistence type="predicted"/>
<dbReference type="Proteomes" id="UP000030151">
    <property type="component" value="Unassembled WGS sequence"/>
</dbReference>
<accession>A0A0A1UNZ1</accession>
<sequence>MPWLVHSAAATPNEAPAAARASGRREQTSQTDLIRRGKLRPFFKAARVVSGSASCGHSKSVPCRQLGPTAWNDEQSQKYTMPKCVGGRKCQQTKRPSLAPLAHRGIDPIFAFLLGADPVFCHGQGQSCSLIKRVHGLGRVQS</sequence>
<evidence type="ECO:0000313" key="2">
    <source>
        <dbReference type="EMBL" id="EXU96584.1"/>
    </source>
</evidence>
<feature type="compositionally biased region" description="Low complexity" evidence="1">
    <location>
        <begin position="8"/>
        <end position="21"/>
    </location>
</feature>
<evidence type="ECO:0000313" key="3">
    <source>
        <dbReference type="Proteomes" id="UP000030151"/>
    </source>
</evidence>
<evidence type="ECO:0000256" key="1">
    <source>
        <dbReference type="SAM" id="MobiDB-lite"/>
    </source>
</evidence>
<comment type="caution">
    <text evidence="2">The sequence shown here is derived from an EMBL/GenBank/DDBJ whole genome shotgun (WGS) entry which is preliminary data.</text>
</comment>
<dbReference type="HOGENOM" id="CLU_1816259_0_0_1"/>
<gene>
    <name evidence="2" type="ORF">X797_010396</name>
</gene>
<protein>
    <submittedName>
        <fullName evidence="2">Uncharacterized protein</fullName>
    </submittedName>
</protein>
<name>A0A0A1UNZ1_9HYPO</name>